<dbReference type="Proteomes" id="UP001172386">
    <property type="component" value="Unassembled WGS sequence"/>
</dbReference>
<reference evidence="1" key="1">
    <citation type="submission" date="2022-10" db="EMBL/GenBank/DDBJ databases">
        <title>Culturing micro-colonial fungi from biological soil crusts in the Mojave desert and describing Neophaeococcomyces mojavensis, and introducing the new genera and species Taxawa tesnikishii.</title>
        <authorList>
            <person name="Kurbessoian T."/>
            <person name="Stajich J.E."/>
        </authorList>
    </citation>
    <scope>NUCLEOTIDE SEQUENCE</scope>
    <source>
        <strain evidence="1">JES_112</strain>
    </source>
</reference>
<sequence length="143" mass="16434">MSVVLKPVLYLRIYGPIWGNYPHWALVLRVDELTTYYLQIFGEPGTFKFSETQGQDPVIAPHREDINIWELAASDVPRVRKAAESTCIDNDTVMWNCQDWCLEVINELEEDYVVGAGEDEDEEDATAWKRLKASLVRKMGPEI</sequence>
<dbReference type="EMBL" id="JAPDRQ010000182">
    <property type="protein sequence ID" value="KAJ9652792.1"/>
    <property type="molecule type" value="Genomic_DNA"/>
</dbReference>
<organism evidence="1 2">
    <name type="scientific">Neophaeococcomyces mojaviensis</name>
    <dbReference type="NCBI Taxonomy" id="3383035"/>
    <lineage>
        <taxon>Eukaryota</taxon>
        <taxon>Fungi</taxon>
        <taxon>Dikarya</taxon>
        <taxon>Ascomycota</taxon>
        <taxon>Pezizomycotina</taxon>
        <taxon>Eurotiomycetes</taxon>
        <taxon>Chaetothyriomycetidae</taxon>
        <taxon>Chaetothyriales</taxon>
        <taxon>Chaetothyriales incertae sedis</taxon>
        <taxon>Neophaeococcomyces</taxon>
    </lineage>
</organism>
<accession>A0ACC2ZYI1</accession>
<comment type="caution">
    <text evidence="1">The sequence shown here is derived from an EMBL/GenBank/DDBJ whole genome shotgun (WGS) entry which is preliminary data.</text>
</comment>
<protein>
    <submittedName>
        <fullName evidence="1">Uncharacterized protein</fullName>
    </submittedName>
</protein>
<gene>
    <name evidence="1" type="ORF">H2198_007974</name>
</gene>
<proteinExistence type="predicted"/>
<keyword evidence="2" id="KW-1185">Reference proteome</keyword>
<evidence type="ECO:0000313" key="2">
    <source>
        <dbReference type="Proteomes" id="UP001172386"/>
    </source>
</evidence>
<name>A0ACC2ZYI1_9EURO</name>
<evidence type="ECO:0000313" key="1">
    <source>
        <dbReference type="EMBL" id="KAJ9652792.1"/>
    </source>
</evidence>